<dbReference type="SUPFAM" id="SSF53474">
    <property type="entry name" value="alpha/beta-Hydrolases"/>
    <property type="match status" value="1"/>
</dbReference>
<dbReference type="PANTHER" id="PTHR11005">
    <property type="entry name" value="LYSOSOMAL ACID LIPASE-RELATED"/>
    <property type="match status" value="1"/>
</dbReference>
<organism evidence="2 3">
    <name type="scientific">Ooceraea biroi</name>
    <name type="common">Clonal raider ant</name>
    <name type="synonym">Cerapachys biroi</name>
    <dbReference type="NCBI Taxonomy" id="2015173"/>
    <lineage>
        <taxon>Eukaryota</taxon>
        <taxon>Metazoa</taxon>
        <taxon>Ecdysozoa</taxon>
        <taxon>Arthropoda</taxon>
        <taxon>Hexapoda</taxon>
        <taxon>Insecta</taxon>
        <taxon>Pterygota</taxon>
        <taxon>Neoptera</taxon>
        <taxon>Endopterygota</taxon>
        <taxon>Hymenoptera</taxon>
        <taxon>Apocrita</taxon>
        <taxon>Aculeata</taxon>
        <taxon>Formicoidea</taxon>
        <taxon>Formicidae</taxon>
        <taxon>Dorylinae</taxon>
        <taxon>Ooceraea</taxon>
    </lineage>
</organism>
<reference evidence="2 3" key="1">
    <citation type="journal article" date="2014" name="Curr. Biol.">
        <title>The genome of the clonal raider ant Cerapachys biroi.</title>
        <authorList>
            <person name="Oxley P.R."/>
            <person name="Ji L."/>
            <person name="Fetter-Pruneda I."/>
            <person name="McKenzie S.K."/>
            <person name="Li C."/>
            <person name="Hu H."/>
            <person name="Zhang G."/>
            <person name="Kronauer D.J."/>
        </authorList>
    </citation>
    <scope>NUCLEOTIDE SEQUENCE [LARGE SCALE GENOMIC DNA]</scope>
</reference>
<dbReference type="Pfam" id="PF04083">
    <property type="entry name" value="Abhydro_lipase"/>
    <property type="match status" value="1"/>
</dbReference>
<dbReference type="InterPro" id="IPR029058">
    <property type="entry name" value="AB_hydrolase_fold"/>
</dbReference>
<evidence type="ECO:0000313" key="3">
    <source>
        <dbReference type="Proteomes" id="UP000053097"/>
    </source>
</evidence>
<dbReference type="EMBL" id="KK107092">
    <property type="protein sequence ID" value="EZA59733.1"/>
    <property type="molecule type" value="Genomic_DNA"/>
</dbReference>
<dbReference type="SMR" id="A0A026WUU3"/>
<dbReference type="OrthoDB" id="9974421at2759"/>
<evidence type="ECO:0000259" key="1">
    <source>
        <dbReference type="Pfam" id="PF04083"/>
    </source>
</evidence>
<name>A0A026WUU3_OOCBI</name>
<protein>
    <submittedName>
        <fullName evidence="2">Lipase</fullName>
    </submittedName>
</protein>
<feature type="domain" description="Partial AB-hydrolase lipase" evidence="1">
    <location>
        <begin position="88"/>
        <end position="143"/>
    </location>
</feature>
<accession>A0A026WUU3</accession>
<dbReference type="Gene3D" id="3.40.50.1820">
    <property type="entry name" value="alpha/beta hydrolase"/>
    <property type="match status" value="1"/>
</dbReference>
<gene>
    <name evidence="2" type="ORF">X777_16307</name>
</gene>
<dbReference type="Proteomes" id="UP000053097">
    <property type="component" value="Unassembled WGS sequence"/>
</dbReference>
<dbReference type="GO" id="GO:0006629">
    <property type="term" value="P:lipid metabolic process"/>
    <property type="evidence" value="ECO:0007669"/>
    <property type="project" value="InterPro"/>
</dbReference>
<keyword evidence="3" id="KW-1185">Reference proteome</keyword>
<dbReference type="InterPro" id="IPR006693">
    <property type="entry name" value="AB_hydrolase_lipase"/>
</dbReference>
<dbReference type="AlphaFoldDB" id="A0A026WUU3"/>
<sequence length="175" mass="20228">MLTKRHLVTRIKEHVIDINKRDDNLSVVSRHRLSGEHDFDWSNVRVLHQESHTKKREIAEMLVFVLLVQFMDLYNNMRPVGNTKLGLVEQYGYPAEEHYVTTADGYNLVIHRIPGSPLLNNKGIKKVAFIQHGILASSDSWVLFGPGKDLVIWFLVYQEDNMCGCNTEKETLILR</sequence>
<evidence type="ECO:0000313" key="2">
    <source>
        <dbReference type="EMBL" id="EZA59733.1"/>
    </source>
</evidence>
<proteinExistence type="predicted"/>